<dbReference type="InterPro" id="IPR000835">
    <property type="entry name" value="HTH_MarR-typ"/>
</dbReference>
<dbReference type="STRING" id="1163617.SCD_n00997"/>
<proteinExistence type="predicted"/>
<dbReference type="GO" id="GO:0003700">
    <property type="term" value="F:DNA-binding transcription factor activity"/>
    <property type="evidence" value="ECO:0007669"/>
    <property type="project" value="InterPro"/>
</dbReference>
<dbReference type="RefSeq" id="WP_009206215.1">
    <property type="nucleotide sequence ID" value="NC_022357.1"/>
</dbReference>
<protein>
    <submittedName>
        <fullName evidence="2">MarR family transcriptional regulator</fullName>
    </submittedName>
</protein>
<dbReference type="InterPro" id="IPR039422">
    <property type="entry name" value="MarR/SlyA-like"/>
</dbReference>
<dbReference type="Proteomes" id="UP000015559">
    <property type="component" value="Chromosome"/>
</dbReference>
<dbReference type="OrthoDB" id="8594189at2"/>
<dbReference type="PANTHER" id="PTHR33164:SF43">
    <property type="entry name" value="HTH-TYPE TRANSCRIPTIONAL REPRESSOR YETL"/>
    <property type="match status" value="1"/>
</dbReference>
<dbReference type="PROSITE" id="PS50995">
    <property type="entry name" value="HTH_MARR_2"/>
    <property type="match status" value="1"/>
</dbReference>
<dbReference type="GO" id="GO:0006950">
    <property type="term" value="P:response to stress"/>
    <property type="evidence" value="ECO:0007669"/>
    <property type="project" value="TreeGrafter"/>
</dbReference>
<evidence type="ECO:0000313" key="3">
    <source>
        <dbReference type="Proteomes" id="UP000015559"/>
    </source>
</evidence>
<dbReference type="EMBL" id="AP013066">
    <property type="protein sequence ID" value="BAN34836.1"/>
    <property type="molecule type" value="Genomic_DNA"/>
</dbReference>
<sequence>MAKDVLSKKEFETLSHFRYQLRRFLRFSEEVTHGDGITHLQYLLLLHIKGYQGREWATIGELAERLQSHHHGVVSLASRCEKLDLVYREQGKTDRREVEVHLTPKGEKIVEKLARLHRDELLKLQGIFRVPGVQDLEGDGATEKATPEQSA</sequence>
<evidence type="ECO:0000259" key="1">
    <source>
        <dbReference type="PROSITE" id="PS50995"/>
    </source>
</evidence>
<organism evidence="2 3">
    <name type="scientific">Sulfuricella denitrificans (strain DSM 22764 / NBRC 105220 / skB26)</name>
    <dbReference type="NCBI Taxonomy" id="1163617"/>
    <lineage>
        <taxon>Bacteria</taxon>
        <taxon>Pseudomonadati</taxon>
        <taxon>Pseudomonadota</taxon>
        <taxon>Betaproteobacteria</taxon>
        <taxon>Nitrosomonadales</taxon>
        <taxon>Sulfuricellaceae</taxon>
        <taxon>Sulfuricella</taxon>
    </lineage>
</organism>
<evidence type="ECO:0000313" key="2">
    <source>
        <dbReference type="EMBL" id="BAN34836.1"/>
    </source>
</evidence>
<keyword evidence="3" id="KW-1185">Reference proteome</keyword>
<dbReference type="AlphaFoldDB" id="S6AFX1"/>
<name>S6AFX1_SULDS</name>
<dbReference type="PANTHER" id="PTHR33164">
    <property type="entry name" value="TRANSCRIPTIONAL REGULATOR, MARR FAMILY"/>
    <property type="match status" value="1"/>
</dbReference>
<dbReference type="SUPFAM" id="SSF46785">
    <property type="entry name" value="Winged helix' DNA-binding domain"/>
    <property type="match status" value="1"/>
</dbReference>
<dbReference type="InterPro" id="IPR036390">
    <property type="entry name" value="WH_DNA-bd_sf"/>
</dbReference>
<accession>S6AFX1</accession>
<reference evidence="2 3" key="1">
    <citation type="journal article" date="2012" name="Appl. Environ. Microbiol.">
        <title>Draft genome sequence of a psychrotolerant sulfur-oxidizing bacterium, Sulfuricella denitrificans skB26, and proteomic insights into cold adaptation.</title>
        <authorList>
            <person name="Watanabe T."/>
            <person name="Kojima H."/>
            <person name="Fukui M."/>
        </authorList>
    </citation>
    <scope>NUCLEOTIDE SEQUENCE [LARGE SCALE GENOMIC DNA]</scope>
    <source>
        <strain evidence="3">skB26</strain>
    </source>
</reference>
<dbReference type="KEGG" id="sdr:SCD_n00997"/>
<dbReference type="SMART" id="SM00347">
    <property type="entry name" value="HTH_MARR"/>
    <property type="match status" value="1"/>
</dbReference>
<dbReference type="Gene3D" id="1.10.10.10">
    <property type="entry name" value="Winged helix-like DNA-binding domain superfamily/Winged helix DNA-binding domain"/>
    <property type="match status" value="1"/>
</dbReference>
<feature type="domain" description="HTH marR-type" evidence="1">
    <location>
        <begin position="7"/>
        <end position="151"/>
    </location>
</feature>
<dbReference type="HOGENOM" id="CLU_120009_1_0_4"/>
<dbReference type="Pfam" id="PF12802">
    <property type="entry name" value="MarR_2"/>
    <property type="match status" value="1"/>
</dbReference>
<dbReference type="eggNOG" id="COG1846">
    <property type="taxonomic scope" value="Bacteria"/>
</dbReference>
<gene>
    <name evidence="2" type="ORF">SCD_n00997</name>
</gene>
<dbReference type="InterPro" id="IPR036388">
    <property type="entry name" value="WH-like_DNA-bd_sf"/>
</dbReference>